<dbReference type="InterPro" id="IPR052209">
    <property type="entry name" value="CbiZ"/>
</dbReference>
<proteinExistence type="predicted"/>
<sequence>MQFPPGVHLERHPRWNALHFDSPRPVLSSAPVGGGDVRVRRVVNLCVHGPDCHAACADPAAAFERLAAEQGWRGPLTGLMTGVSAEDLGLARAPRQAPLWSVLATVGTSNAHHAGDPAPEPAGPGTINVIAVTGQELTASARAEALALVAEAKTAVLGDLGRTVPGSRRPATGTGTDAVAVVARPGDRTAFTGYHTASGQALAAAVREAVGASLAMTEGRDASDLQ</sequence>
<dbReference type="InterPro" id="IPR002808">
    <property type="entry name" value="AdoCbi_amidolase"/>
</dbReference>
<gene>
    <name evidence="1" type="ORF">ACERLL_16820</name>
</gene>
<protein>
    <submittedName>
        <fullName evidence="1">Adenosylcobinamide amidohydrolase</fullName>
    </submittedName>
</protein>
<evidence type="ECO:0000313" key="2">
    <source>
        <dbReference type="Proteomes" id="UP001575181"/>
    </source>
</evidence>
<dbReference type="EMBL" id="JBGUAW010000015">
    <property type="protein sequence ID" value="MFA9462472.1"/>
    <property type="molecule type" value="Genomic_DNA"/>
</dbReference>
<keyword evidence="2" id="KW-1185">Reference proteome</keyword>
<evidence type="ECO:0000313" key="1">
    <source>
        <dbReference type="EMBL" id="MFA9462472.1"/>
    </source>
</evidence>
<reference evidence="1 2" key="1">
    <citation type="submission" date="2024-08" db="EMBL/GenBank/DDBJ databases">
        <title>Whole-genome sequencing of halo(alkali)philic microorganisms from hypersaline lakes.</title>
        <authorList>
            <person name="Sorokin D.Y."/>
            <person name="Merkel A.Y."/>
            <person name="Messina E."/>
            <person name="Yakimov M."/>
        </authorList>
    </citation>
    <scope>NUCLEOTIDE SEQUENCE [LARGE SCALE GENOMIC DNA]</scope>
    <source>
        <strain evidence="1 2">Cl-TMA</strain>
    </source>
</reference>
<name>A0ABV4TZX7_9GAMM</name>
<accession>A0ABV4TZX7</accession>
<comment type="caution">
    <text evidence="1">The sequence shown here is derived from an EMBL/GenBank/DDBJ whole genome shotgun (WGS) entry which is preliminary data.</text>
</comment>
<dbReference type="PANTHER" id="PTHR35336">
    <property type="entry name" value="ADENOSYLCOBINAMIDE AMIDOHYDROLASE"/>
    <property type="match status" value="1"/>
</dbReference>
<organism evidence="1 2">
    <name type="scientific">Thiohalorhabdus methylotrophus</name>
    <dbReference type="NCBI Taxonomy" id="3242694"/>
    <lineage>
        <taxon>Bacteria</taxon>
        <taxon>Pseudomonadati</taxon>
        <taxon>Pseudomonadota</taxon>
        <taxon>Gammaproteobacteria</taxon>
        <taxon>Thiohalorhabdales</taxon>
        <taxon>Thiohalorhabdaceae</taxon>
        <taxon>Thiohalorhabdus</taxon>
    </lineage>
</organism>
<dbReference type="PANTHER" id="PTHR35336:SF5">
    <property type="entry name" value="ADENOSYLCOBINAMIDE AMIDOHYDROLASE"/>
    <property type="match status" value="1"/>
</dbReference>
<dbReference type="Proteomes" id="UP001575181">
    <property type="component" value="Unassembled WGS sequence"/>
</dbReference>
<dbReference type="Pfam" id="PF01955">
    <property type="entry name" value="CbiZ"/>
    <property type="match status" value="1"/>
</dbReference>
<dbReference type="RefSeq" id="WP_373657262.1">
    <property type="nucleotide sequence ID" value="NZ_JBGUAW010000015.1"/>
</dbReference>